<dbReference type="Pfam" id="PF08501">
    <property type="entry name" value="Shikimate_dh_N"/>
    <property type="match status" value="1"/>
</dbReference>
<dbReference type="GO" id="GO:0004764">
    <property type="term" value="F:shikimate 3-dehydrogenase (NADP+) activity"/>
    <property type="evidence" value="ECO:0007669"/>
    <property type="project" value="UniProtKB-UniRule"/>
</dbReference>
<dbReference type="PANTHER" id="PTHR21089:SF1">
    <property type="entry name" value="BIFUNCTIONAL 3-DEHYDROQUINATE DEHYDRATASE_SHIKIMATE DEHYDROGENASE, CHLOROPLASTIC"/>
    <property type="match status" value="1"/>
</dbReference>
<dbReference type="GO" id="GO:0009073">
    <property type="term" value="P:aromatic amino acid family biosynthetic process"/>
    <property type="evidence" value="ECO:0007669"/>
    <property type="project" value="UniProtKB-KW"/>
</dbReference>
<keyword evidence="3 9" id="KW-0521">NADP</keyword>
<feature type="binding site" evidence="9">
    <location>
        <position position="260"/>
    </location>
    <ligand>
        <name>shikimate</name>
        <dbReference type="ChEBI" id="CHEBI:36208"/>
    </ligand>
</feature>
<dbReference type="GO" id="GO:0052734">
    <property type="term" value="F:shikimate 3-dehydrogenase (NAD+) activity"/>
    <property type="evidence" value="ECO:0007669"/>
    <property type="project" value="RHEA"/>
</dbReference>
<feature type="binding site" evidence="9">
    <location>
        <begin position="132"/>
        <end position="136"/>
    </location>
    <ligand>
        <name>NADP(+)</name>
        <dbReference type="ChEBI" id="CHEBI:58349"/>
    </ligand>
</feature>
<comment type="similarity">
    <text evidence="9">Belongs to the shikimate dehydrogenase family.</text>
</comment>
<evidence type="ECO:0000313" key="12">
    <source>
        <dbReference type="EMBL" id="RRD30425.1"/>
    </source>
</evidence>
<feature type="binding site" evidence="9">
    <location>
        <position position="230"/>
    </location>
    <ligand>
        <name>NADP(+)</name>
        <dbReference type="ChEBI" id="CHEBI:58349"/>
    </ligand>
</feature>
<evidence type="ECO:0000256" key="9">
    <source>
        <dbReference type="HAMAP-Rule" id="MF_00222"/>
    </source>
</evidence>
<dbReference type="HAMAP" id="MF_00222">
    <property type="entry name" value="Shikimate_DH_AroE"/>
    <property type="match status" value="1"/>
</dbReference>
<dbReference type="UniPathway" id="UPA00053">
    <property type="reaction ID" value="UER00087"/>
</dbReference>
<dbReference type="GO" id="GO:0009423">
    <property type="term" value="P:chorismate biosynthetic process"/>
    <property type="evidence" value="ECO:0007669"/>
    <property type="project" value="UniProtKB-UniRule"/>
</dbReference>
<dbReference type="InterPro" id="IPR013708">
    <property type="entry name" value="Shikimate_DH-bd_N"/>
</dbReference>
<dbReference type="InterPro" id="IPR022893">
    <property type="entry name" value="Shikimate_DH_fam"/>
</dbReference>
<evidence type="ECO:0000256" key="2">
    <source>
        <dbReference type="ARBA" id="ARBA00022605"/>
    </source>
</evidence>
<dbReference type="AlphaFoldDB" id="A0A3P1VAJ6"/>
<dbReference type="InterPro" id="IPR036291">
    <property type="entry name" value="NAD(P)-bd_dom_sf"/>
</dbReference>
<feature type="active site" description="Proton acceptor" evidence="9">
    <location>
        <position position="71"/>
    </location>
</feature>
<reference evidence="12 13" key="1">
    <citation type="submission" date="2018-11" db="EMBL/GenBank/DDBJ databases">
        <title>Genomes From Bacteria Associated with the Canine Oral Cavity: a Test Case for Automated Genome-Based Taxonomic Assignment.</title>
        <authorList>
            <person name="Coil D.A."/>
            <person name="Jospin G."/>
            <person name="Darling A.E."/>
            <person name="Wallis C."/>
            <person name="Davis I.J."/>
            <person name="Harris S."/>
            <person name="Eisen J.A."/>
            <person name="Holcombe L.J."/>
            <person name="O'Flynn C."/>
        </authorList>
    </citation>
    <scope>NUCLEOTIDE SEQUENCE [LARGE SCALE GENOMIC DNA]</scope>
    <source>
        <strain evidence="12 13">OH4621_COT-116</strain>
    </source>
</reference>
<dbReference type="GO" id="GO:0030266">
    <property type="term" value="F:quinate 3-dehydrogenase (NAD+) activity"/>
    <property type="evidence" value="ECO:0007669"/>
    <property type="project" value="UniProtKB-EC"/>
</dbReference>
<dbReference type="Proteomes" id="UP000281771">
    <property type="component" value="Unassembled WGS sequence"/>
</dbReference>
<comment type="subunit">
    <text evidence="9">Homodimer.</text>
</comment>
<organism evidence="12 13">
    <name type="scientific">Streptococcus minor</name>
    <dbReference type="NCBI Taxonomy" id="229549"/>
    <lineage>
        <taxon>Bacteria</taxon>
        <taxon>Bacillati</taxon>
        <taxon>Bacillota</taxon>
        <taxon>Bacilli</taxon>
        <taxon>Lactobacillales</taxon>
        <taxon>Streptococcaceae</taxon>
        <taxon>Streptococcus</taxon>
    </lineage>
</organism>
<feature type="binding site" evidence="9">
    <location>
        <position position="253"/>
    </location>
    <ligand>
        <name>NADP(+)</name>
        <dbReference type="ChEBI" id="CHEBI:58349"/>
    </ligand>
</feature>
<evidence type="ECO:0000259" key="10">
    <source>
        <dbReference type="Pfam" id="PF08501"/>
    </source>
</evidence>
<dbReference type="GO" id="GO:0019632">
    <property type="term" value="P:shikimate metabolic process"/>
    <property type="evidence" value="ECO:0007669"/>
    <property type="project" value="InterPro"/>
</dbReference>
<evidence type="ECO:0000256" key="7">
    <source>
        <dbReference type="ARBA" id="ARBA00052329"/>
    </source>
</evidence>
<sequence length="294" mass="32319">MNIDGYTRLAAVVAKPIKHSISPFIHNLSFEKTGINGVYLAWEISEKDLAATMDNIKRYDMFGINLSMPYKQAVFPYLDQLTESAQLIGAVNTVIHKEGQLIGHNTDGIGFFKSLVKQAHFHVQGKTVTILGGGGAATAIMAQAALDGAKEIIIFSRSQSLERHATTAQRISVKTRTPISVLPLEDSTLLQKKIDQSDLFVNATSVGMDGQSLVVGENTIFSPKLLVVDVIYQPFETPLLKLAKQQGATAINGLGMLLFQAAEAFYLWTGKEMPTDLIWNELVQKYQQNERGYS</sequence>
<feature type="binding site" evidence="9">
    <location>
        <position position="107"/>
    </location>
    <ligand>
        <name>shikimate</name>
        <dbReference type="ChEBI" id="CHEBI:36208"/>
    </ligand>
</feature>
<comment type="catalytic activity">
    <reaction evidence="6">
        <text>L-quinate + NAD(+) = 3-dehydroquinate + NADH + H(+)</text>
        <dbReference type="Rhea" id="RHEA:22364"/>
        <dbReference type="ChEBI" id="CHEBI:15378"/>
        <dbReference type="ChEBI" id="CHEBI:29751"/>
        <dbReference type="ChEBI" id="CHEBI:32364"/>
        <dbReference type="ChEBI" id="CHEBI:57540"/>
        <dbReference type="ChEBI" id="CHEBI:57945"/>
        <dbReference type="EC" id="1.1.1.24"/>
    </reaction>
</comment>
<dbReference type="Gene3D" id="3.40.50.10860">
    <property type="entry name" value="Leucine Dehydrogenase, chain A, domain 1"/>
    <property type="match status" value="1"/>
</dbReference>
<accession>A0A3P1VAJ6</accession>
<evidence type="ECO:0000256" key="8">
    <source>
        <dbReference type="ARBA" id="ARBA00060613"/>
    </source>
</evidence>
<feature type="domain" description="SDH C-terminal" evidence="11">
    <location>
        <begin position="253"/>
        <end position="282"/>
    </location>
</feature>
<evidence type="ECO:0000256" key="3">
    <source>
        <dbReference type="ARBA" id="ARBA00022857"/>
    </source>
</evidence>
<dbReference type="EC" id="1.1.1.25" evidence="9"/>
<dbReference type="SUPFAM" id="SSF53223">
    <property type="entry name" value="Aminoacid dehydrogenase-like, N-terminal domain"/>
    <property type="match status" value="1"/>
</dbReference>
<dbReference type="FunFam" id="3.40.50.720:FF:000086">
    <property type="entry name" value="Quinate/shikimate dehydrogenase"/>
    <property type="match status" value="1"/>
</dbReference>
<dbReference type="InterPro" id="IPR011342">
    <property type="entry name" value="Shikimate_DH"/>
</dbReference>
<dbReference type="SUPFAM" id="SSF51735">
    <property type="entry name" value="NAD(P)-binding Rossmann-fold domains"/>
    <property type="match status" value="1"/>
</dbReference>
<dbReference type="GO" id="GO:0008652">
    <property type="term" value="P:amino acid biosynthetic process"/>
    <property type="evidence" value="ECO:0007669"/>
    <property type="project" value="UniProtKB-KW"/>
</dbReference>
<comment type="catalytic activity">
    <reaction evidence="7">
        <text>shikimate + NAD(+) = 3-dehydroshikimate + NADH + H(+)</text>
        <dbReference type="Rhea" id="RHEA:17741"/>
        <dbReference type="ChEBI" id="CHEBI:15378"/>
        <dbReference type="ChEBI" id="CHEBI:16630"/>
        <dbReference type="ChEBI" id="CHEBI:36208"/>
        <dbReference type="ChEBI" id="CHEBI:57540"/>
        <dbReference type="ChEBI" id="CHEBI:57945"/>
    </reaction>
</comment>
<name>A0A3P1VAJ6_9STRE</name>
<comment type="caution">
    <text evidence="9">Lacks conserved residue(s) required for the propagation of feature annotation.</text>
</comment>
<feature type="binding site" evidence="9">
    <location>
        <position position="92"/>
    </location>
    <ligand>
        <name>shikimate</name>
        <dbReference type="ChEBI" id="CHEBI:36208"/>
    </ligand>
</feature>
<feature type="binding site" evidence="9">
    <location>
        <position position="83"/>
    </location>
    <ligand>
        <name>NADP(+)</name>
        <dbReference type="ChEBI" id="CHEBI:58349"/>
    </ligand>
</feature>
<dbReference type="PANTHER" id="PTHR21089">
    <property type="entry name" value="SHIKIMATE DEHYDROGENASE"/>
    <property type="match status" value="1"/>
</dbReference>
<evidence type="ECO:0000259" key="11">
    <source>
        <dbReference type="Pfam" id="PF18317"/>
    </source>
</evidence>
<dbReference type="RefSeq" id="WP_124777592.1">
    <property type="nucleotide sequence ID" value="NZ_RQZA01000008.1"/>
</dbReference>
<evidence type="ECO:0000256" key="4">
    <source>
        <dbReference type="ARBA" id="ARBA00023002"/>
    </source>
</evidence>
<comment type="catalytic activity">
    <reaction evidence="9">
        <text>shikimate + NADP(+) = 3-dehydroshikimate + NADPH + H(+)</text>
        <dbReference type="Rhea" id="RHEA:17737"/>
        <dbReference type="ChEBI" id="CHEBI:15378"/>
        <dbReference type="ChEBI" id="CHEBI:16630"/>
        <dbReference type="ChEBI" id="CHEBI:36208"/>
        <dbReference type="ChEBI" id="CHEBI:57783"/>
        <dbReference type="ChEBI" id="CHEBI:58349"/>
        <dbReference type="EC" id="1.1.1.25"/>
    </reaction>
</comment>
<dbReference type="EMBL" id="RQZA01000008">
    <property type="protein sequence ID" value="RRD30425.1"/>
    <property type="molecule type" value="Genomic_DNA"/>
</dbReference>
<dbReference type="NCBIfam" id="TIGR00507">
    <property type="entry name" value="aroE"/>
    <property type="match status" value="1"/>
</dbReference>
<feature type="binding site" evidence="9">
    <location>
        <begin position="20"/>
        <end position="22"/>
    </location>
    <ligand>
        <name>shikimate</name>
        <dbReference type="ChEBI" id="CHEBI:36208"/>
    </ligand>
</feature>
<keyword evidence="2 9" id="KW-0028">Amino-acid biosynthesis</keyword>
<dbReference type="GO" id="GO:0050661">
    <property type="term" value="F:NADP binding"/>
    <property type="evidence" value="ECO:0007669"/>
    <property type="project" value="InterPro"/>
</dbReference>
<protein>
    <recommendedName>
        <fullName evidence="9">Shikimate dehydrogenase (NADP(+))</fullName>
        <shortName evidence="9">SDH</shortName>
        <ecNumber evidence="9">1.1.1.25</ecNumber>
    </recommendedName>
</protein>
<dbReference type="STRING" id="1123309.GCA_000377005_00590"/>
<evidence type="ECO:0000313" key="13">
    <source>
        <dbReference type="Proteomes" id="UP000281771"/>
    </source>
</evidence>
<feature type="domain" description="Shikimate dehydrogenase substrate binding N-terminal" evidence="10">
    <location>
        <begin position="12"/>
        <end position="94"/>
    </location>
</feature>
<evidence type="ECO:0000256" key="5">
    <source>
        <dbReference type="ARBA" id="ARBA00023141"/>
    </source>
</evidence>
<evidence type="ECO:0000256" key="1">
    <source>
        <dbReference type="ARBA" id="ARBA00004871"/>
    </source>
</evidence>
<comment type="pathway">
    <text evidence="8">Aromatic compound metabolism; 3,4-dihydroxybenzoate biosynthesis; 3-dehydroquinate from D-quinate (NAD(+) route).</text>
</comment>
<gene>
    <name evidence="9" type="primary">aroE</name>
    <name evidence="12" type="ORF">EII38_08100</name>
</gene>
<keyword evidence="4 9" id="KW-0560">Oxidoreductase</keyword>
<dbReference type="InterPro" id="IPR046346">
    <property type="entry name" value="Aminoacid_DH-like_N_sf"/>
</dbReference>
<proteinExistence type="inferred from homology"/>
<comment type="function">
    <text evidence="9">Involved in the biosynthesis of the chorismate, which leads to the biosynthesis of aromatic amino acids. Catalyzes the reversible NADPH linked reduction of 3-dehydroshikimate (DHSA) to yield shikimate (SA).</text>
</comment>
<dbReference type="CDD" id="cd01065">
    <property type="entry name" value="NAD_bind_Shikimate_DH"/>
    <property type="match status" value="1"/>
</dbReference>
<keyword evidence="5 9" id="KW-0057">Aromatic amino acid biosynthesis</keyword>
<keyword evidence="13" id="KW-1185">Reference proteome</keyword>
<feature type="binding site" evidence="9">
    <location>
        <position position="232"/>
    </location>
    <ligand>
        <name>shikimate</name>
        <dbReference type="ChEBI" id="CHEBI:36208"/>
    </ligand>
</feature>
<dbReference type="Gene3D" id="3.40.50.720">
    <property type="entry name" value="NAD(P)-binding Rossmann-like Domain"/>
    <property type="match status" value="1"/>
</dbReference>
<dbReference type="NCBIfam" id="NF001315">
    <property type="entry name" value="PRK00258.2-4"/>
    <property type="match status" value="1"/>
</dbReference>
<dbReference type="Pfam" id="PF18317">
    <property type="entry name" value="SDH_C"/>
    <property type="match status" value="1"/>
</dbReference>
<comment type="pathway">
    <text evidence="1 9">Metabolic intermediate biosynthesis; chorismate biosynthesis; chorismate from D-erythrose 4-phosphate and phosphoenolpyruvate: step 4/7.</text>
</comment>
<dbReference type="InterPro" id="IPR041121">
    <property type="entry name" value="SDH_C"/>
</dbReference>
<feature type="binding site" evidence="9">
    <location>
        <position position="67"/>
    </location>
    <ligand>
        <name>shikimate</name>
        <dbReference type="ChEBI" id="CHEBI:36208"/>
    </ligand>
</feature>
<evidence type="ECO:0000256" key="6">
    <source>
        <dbReference type="ARBA" id="ARBA00051639"/>
    </source>
</evidence>
<comment type="caution">
    <text evidence="12">The sequence shown here is derived from an EMBL/GenBank/DDBJ whole genome shotgun (WGS) entry which is preliminary data.</text>
</comment>